<dbReference type="OrthoDB" id="2758552at2759"/>
<evidence type="ECO:0000313" key="2">
    <source>
        <dbReference type="Proteomes" id="UP000298061"/>
    </source>
</evidence>
<comment type="caution">
    <text evidence="1">The sequence shown here is derived from an EMBL/GenBank/DDBJ whole genome shotgun (WGS) entry which is preliminary data.</text>
</comment>
<reference evidence="1 2" key="1">
    <citation type="submission" date="2019-02" db="EMBL/GenBank/DDBJ databases">
        <title>Genome sequencing of the rare red list fungi Hericium alpestre (H. flagellum).</title>
        <authorList>
            <person name="Buettner E."/>
            <person name="Kellner H."/>
        </authorList>
    </citation>
    <scope>NUCLEOTIDE SEQUENCE [LARGE SCALE GENOMIC DNA]</scope>
    <source>
        <strain evidence="1 2">DSM 108284</strain>
    </source>
</reference>
<dbReference type="EMBL" id="SFCI01000165">
    <property type="protein sequence ID" value="TFY81877.1"/>
    <property type="molecule type" value="Genomic_DNA"/>
</dbReference>
<protein>
    <recommendedName>
        <fullName evidence="3">F-box domain-containing protein</fullName>
    </recommendedName>
</protein>
<evidence type="ECO:0008006" key="3">
    <source>
        <dbReference type="Google" id="ProtNLM"/>
    </source>
</evidence>
<proteinExistence type="predicted"/>
<dbReference type="Proteomes" id="UP000298061">
    <property type="component" value="Unassembled WGS sequence"/>
</dbReference>
<organism evidence="1 2">
    <name type="scientific">Hericium alpestre</name>
    <dbReference type="NCBI Taxonomy" id="135208"/>
    <lineage>
        <taxon>Eukaryota</taxon>
        <taxon>Fungi</taxon>
        <taxon>Dikarya</taxon>
        <taxon>Basidiomycota</taxon>
        <taxon>Agaricomycotina</taxon>
        <taxon>Agaricomycetes</taxon>
        <taxon>Russulales</taxon>
        <taxon>Hericiaceae</taxon>
        <taxon>Hericium</taxon>
    </lineage>
</organism>
<name>A0A4Z0A6A3_9AGAM</name>
<dbReference type="AlphaFoldDB" id="A0A4Z0A6A3"/>
<evidence type="ECO:0000313" key="1">
    <source>
        <dbReference type="EMBL" id="TFY81877.1"/>
    </source>
</evidence>
<sequence>MPSLWTYIRLQPGGWPQEFLRRSRDCNLRHVVFFPSSGKRKQRRQRNDLKQLAANTHRLESLYLRGDLVYRFFAHDTGPAPRLWNLYLTTQDASGDYGSNIQRRFVIPSNAFAGVVPALRELNLEDVPMHPDSSLLTANLTHLALSRGGIFNKSPCPRFLSLLDLLAVLRRMPNLCSLKANDILTEPESTSALDTALDALQTVWLPELRTVKIHSPWIQNYRGFVRMVEYDYIPEQWDMGTTLISLESHHFALLPYDVTTYSVPGDVPPLASLRIRSWHAHAITVEGWRTTDVEDVLGWMRPSFSAELSLPDARACDGAAFLCGQLPLHTVEKLAVDWRVLRSIREGNPENWVPLLQAFAGVRCLQIEQSTSPQEIIAALAWTGSDDAGNTFLVCPGLCELRVCCVPWKGQREHEDTNKLLFEPLASVLEIRARHGSVLRRLVVKDKIIPCAEPGDLDALRQMRRDQ</sequence>
<keyword evidence="2" id="KW-1185">Reference proteome</keyword>
<accession>A0A4Z0A6A3</accession>
<gene>
    <name evidence="1" type="ORF">EWM64_g2134</name>
</gene>